<protein>
    <recommendedName>
        <fullName evidence="4">Lipoprotein</fullName>
    </recommendedName>
</protein>
<dbReference type="OrthoDB" id="9876360at2"/>
<keyword evidence="1" id="KW-0472">Membrane</keyword>
<dbReference type="AlphaFoldDB" id="A0A0H4PA22"/>
<keyword evidence="3" id="KW-1185">Reference proteome</keyword>
<evidence type="ECO:0000313" key="3">
    <source>
        <dbReference type="Proteomes" id="UP000036520"/>
    </source>
</evidence>
<feature type="transmembrane region" description="Helical" evidence="1">
    <location>
        <begin position="7"/>
        <end position="27"/>
    </location>
</feature>
<dbReference type="EMBL" id="CP012040">
    <property type="protein sequence ID" value="AKP49598.1"/>
    <property type="molecule type" value="Genomic_DNA"/>
</dbReference>
<organism evidence="2 3">
    <name type="scientific">Cyclobacterium amurskyense</name>
    <dbReference type="NCBI Taxonomy" id="320787"/>
    <lineage>
        <taxon>Bacteria</taxon>
        <taxon>Pseudomonadati</taxon>
        <taxon>Bacteroidota</taxon>
        <taxon>Cytophagia</taxon>
        <taxon>Cytophagales</taxon>
        <taxon>Cyclobacteriaceae</taxon>
        <taxon>Cyclobacterium</taxon>
    </lineage>
</organism>
<evidence type="ECO:0000313" key="2">
    <source>
        <dbReference type="EMBL" id="AKP49598.1"/>
    </source>
</evidence>
<name>A0A0H4PA22_9BACT</name>
<dbReference type="PROSITE" id="PS51257">
    <property type="entry name" value="PROKAR_LIPOPROTEIN"/>
    <property type="match status" value="1"/>
</dbReference>
<dbReference type="Proteomes" id="UP000036520">
    <property type="component" value="Chromosome"/>
</dbReference>
<gene>
    <name evidence="2" type="ORF">CA2015_0114</name>
</gene>
<keyword evidence="1" id="KW-1133">Transmembrane helix</keyword>
<accession>A0A0H4PA22</accession>
<dbReference type="RefSeq" id="WP_048640124.1">
    <property type="nucleotide sequence ID" value="NZ_CP012040.1"/>
</dbReference>
<reference evidence="2 3" key="1">
    <citation type="submission" date="2015-07" db="EMBL/GenBank/DDBJ databases">
        <authorList>
            <person name="Kim K.M."/>
        </authorList>
    </citation>
    <scope>NUCLEOTIDE SEQUENCE [LARGE SCALE GENOMIC DNA]</scope>
    <source>
        <strain evidence="2 3">KCTC 12363</strain>
    </source>
</reference>
<evidence type="ECO:0008006" key="4">
    <source>
        <dbReference type="Google" id="ProtNLM"/>
    </source>
</evidence>
<dbReference type="KEGG" id="camu:CA2015_0114"/>
<keyword evidence="1" id="KW-0812">Transmembrane</keyword>
<proteinExistence type="predicted"/>
<sequence>MKKLPNLFFRYLTYSLLILMIGCGVDVEPTFVKKPDLTILPGEETQKAIIGQEIVYDILLTGEDTKFTSLTVKLSYGDAIEEYKLVDNEIDDFIETPFSEKFSFQPTQEMVGKPVTLQFSYMIALTTNSGGMGFSENSKIINVLVEE</sequence>
<dbReference type="STRING" id="320787.CA2015_0114"/>
<evidence type="ECO:0000256" key="1">
    <source>
        <dbReference type="SAM" id="Phobius"/>
    </source>
</evidence>